<feature type="coiled-coil region" evidence="4">
    <location>
        <begin position="225"/>
        <end position="259"/>
    </location>
</feature>
<dbReference type="PROSITE" id="PS50003">
    <property type="entry name" value="PH_DOMAIN"/>
    <property type="match status" value="1"/>
</dbReference>
<dbReference type="InterPro" id="IPR001452">
    <property type="entry name" value="SH3_domain"/>
</dbReference>
<dbReference type="Gene3D" id="1.20.1270.60">
    <property type="entry name" value="Arfaptin homology (AH) domain/BAR domain"/>
    <property type="match status" value="1"/>
</dbReference>
<dbReference type="InterPro" id="IPR000198">
    <property type="entry name" value="RhoGAP_dom"/>
</dbReference>
<dbReference type="AlphaFoldDB" id="A0AAQ6AE73"/>
<dbReference type="SUPFAM" id="SSF50044">
    <property type="entry name" value="SH3-domain"/>
    <property type="match status" value="1"/>
</dbReference>
<keyword evidence="9" id="KW-1185">Reference proteome</keyword>
<dbReference type="Proteomes" id="UP001501940">
    <property type="component" value="Chromosome 14"/>
</dbReference>
<feature type="domain" description="SH3" evidence="5">
    <location>
        <begin position="569"/>
        <end position="629"/>
    </location>
</feature>
<dbReference type="Gene3D" id="2.30.29.30">
    <property type="entry name" value="Pleckstrin-homology domain (PH domain)/Phosphotyrosine-binding domain (PTB)"/>
    <property type="match status" value="1"/>
</dbReference>
<reference evidence="8" key="2">
    <citation type="submission" date="2025-08" db="UniProtKB">
        <authorList>
            <consortium name="Ensembl"/>
        </authorList>
    </citation>
    <scope>IDENTIFICATION</scope>
</reference>
<dbReference type="PROSITE" id="PS50002">
    <property type="entry name" value="SH3"/>
    <property type="match status" value="1"/>
</dbReference>
<evidence type="ECO:0000256" key="2">
    <source>
        <dbReference type="ARBA" id="ARBA00022468"/>
    </source>
</evidence>
<evidence type="ECO:0000259" key="6">
    <source>
        <dbReference type="PROSITE" id="PS50003"/>
    </source>
</evidence>
<feature type="domain" description="Rho-GAP" evidence="7">
    <location>
        <begin position="376"/>
        <end position="553"/>
    </location>
</feature>
<organism evidence="8 9">
    <name type="scientific">Amphiprion ocellaris</name>
    <name type="common">Clown anemonefish</name>
    <dbReference type="NCBI Taxonomy" id="80972"/>
    <lineage>
        <taxon>Eukaryota</taxon>
        <taxon>Metazoa</taxon>
        <taxon>Chordata</taxon>
        <taxon>Craniata</taxon>
        <taxon>Vertebrata</taxon>
        <taxon>Euteleostomi</taxon>
        <taxon>Actinopterygii</taxon>
        <taxon>Neopterygii</taxon>
        <taxon>Teleostei</taxon>
        <taxon>Neoteleostei</taxon>
        <taxon>Acanthomorphata</taxon>
        <taxon>Ovalentaria</taxon>
        <taxon>Pomacentridae</taxon>
        <taxon>Amphiprion</taxon>
    </lineage>
</organism>
<keyword evidence="2" id="KW-0343">GTPase activation</keyword>
<evidence type="ECO:0000259" key="5">
    <source>
        <dbReference type="PROSITE" id="PS50002"/>
    </source>
</evidence>
<dbReference type="InterPro" id="IPR047234">
    <property type="entry name" value="GRAF_fam"/>
</dbReference>
<dbReference type="PROSITE" id="PS50238">
    <property type="entry name" value="RHOGAP"/>
    <property type="match status" value="1"/>
</dbReference>
<dbReference type="SUPFAM" id="SSF103657">
    <property type="entry name" value="BAR/IMD domain-like"/>
    <property type="match status" value="1"/>
</dbReference>
<dbReference type="GeneTree" id="ENSGT00940000155492"/>
<dbReference type="SMART" id="SM00233">
    <property type="entry name" value="PH"/>
    <property type="match status" value="1"/>
</dbReference>
<dbReference type="InterPro" id="IPR027267">
    <property type="entry name" value="AH/BAR_dom_sf"/>
</dbReference>
<dbReference type="FunFam" id="1.20.1270.60:FF:000001">
    <property type="entry name" value="Rho GTPase-activating protein 26"/>
    <property type="match status" value="1"/>
</dbReference>
<evidence type="ECO:0000256" key="4">
    <source>
        <dbReference type="SAM" id="Coils"/>
    </source>
</evidence>
<dbReference type="PANTHER" id="PTHR12552">
    <property type="entry name" value="OLIGOPHRENIN 1"/>
    <property type="match status" value="1"/>
</dbReference>
<reference evidence="8 9" key="1">
    <citation type="submission" date="2022-01" db="EMBL/GenBank/DDBJ databases">
        <title>A chromosome-scale genome assembly of the false clownfish, Amphiprion ocellaris.</title>
        <authorList>
            <person name="Ryu T."/>
        </authorList>
    </citation>
    <scope>NUCLEOTIDE SEQUENCE [LARGE SCALE GENOMIC DNA]</scope>
</reference>
<dbReference type="Pfam" id="PF00169">
    <property type="entry name" value="PH"/>
    <property type="match status" value="1"/>
</dbReference>
<reference evidence="8" key="3">
    <citation type="submission" date="2025-09" db="UniProtKB">
        <authorList>
            <consortium name="Ensembl"/>
        </authorList>
    </citation>
    <scope>IDENTIFICATION</scope>
</reference>
<dbReference type="Gene3D" id="1.10.555.10">
    <property type="entry name" value="Rho GTPase activation protein"/>
    <property type="match status" value="1"/>
</dbReference>
<dbReference type="InterPro" id="IPR036028">
    <property type="entry name" value="SH3-like_dom_sf"/>
</dbReference>
<dbReference type="InterPro" id="IPR004148">
    <property type="entry name" value="BAR_dom"/>
</dbReference>
<dbReference type="InterPro" id="IPR011993">
    <property type="entry name" value="PH-like_dom_sf"/>
</dbReference>
<evidence type="ECO:0000256" key="1">
    <source>
        <dbReference type="ARBA" id="ARBA00022443"/>
    </source>
</evidence>
<dbReference type="Pfam" id="PF00620">
    <property type="entry name" value="RhoGAP"/>
    <property type="match status" value="1"/>
</dbReference>
<feature type="domain" description="PH" evidence="6">
    <location>
        <begin position="265"/>
        <end position="370"/>
    </location>
</feature>
<evidence type="ECO:0000313" key="8">
    <source>
        <dbReference type="Ensembl" id="ENSAOCP00000075554.1"/>
    </source>
</evidence>
<evidence type="ECO:0000313" key="9">
    <source>
        <dbReference type="Proteomes" id="UP001501940"/>
    </source>
</evidence>
<name>A0AAQ6AE73_AMPOC</name>
<keyword evidence="4" id="KW-0175">Coiled coil</keyword>
<dbReference type="SMART" id="SM00324">
    <property type="entry name" value="RhoGAP"/>
    <property type="match status" value="1"/>
</dbReference>
<evidence type="ECO:0000256" key="3">
    <source>
        <dbReference type="PROSITE-ProRule" id="PRU00192"/>
    </source>
</evidence>
<dbReference type="GO" id="GO:0005096">
    <property type="term" value="F:GTPase activator activity"/>
    <property type="evidence" value="ECO:0007669"/>
    <property type="project" value="UniProtKB-KW"/>
</dbReference>
<dbReference type="Pfam" id="PF14604">
    <property type="entry name" value="SH3_9"/>
    <property type="match status" value="1"/>
</dbReference>
<sequence length="630" mass="72842">MGLPTLEFSDSFLDSPDFRERLQCHEIELERTNRFIKDLIKDGNMLISALRSLSLAVQRFSQSLQEFQFECIGDAETDDEINIAQSLKEFSQLLSTMEEERKRLIQNADDVLISPLERFRKEQIGAVKEGKKQFDKETERYYSVLEKHLSLSSKKKESQLHEADSQMSKDRQVFYDASLQYVFKIQEVQERKKFEFVEPLLAFLQGLFTFYHEGYELASEFEPYKQQLQFNLQNARNNFESTRAEVERLMKRIRSAEEDFKAPSCFTMEGYLYIQEKRPLGSVWTRYYCTYEKSSKMFTMSNTESRPNGMVNGTPEMFRLRSCVRRKTDSIDKRFCFDIEVVERHGVITLQALSEANRRLWMEAMDGKEPVGRFQSSIQPLSIHSLILIRIKCIELVETRGITTLGLYRIGGVNSKVQRLMTSVFASTAPSDMQLDADAWDNKTITSEPHLISPSVLFSCFTEYDDQKYRVRAIHALVHKLPEKNRTMLDLLTKHLLKVSSHSDQNLMTVSNLGMIFGPTLMRSQEETVAAMMNIKFQNIVVEIIIENHDKVSLFNSLPESLSLLFSVFSLRDAKALYSCEAEHSHELSFPQGALFSNVYPSVEPGWLQATYNGKTGLIPENYITYIGQT</sequence>
<dbReference type="SUPFAM" id="SSF50729">
    <property type="entry name" value="PH domain-like"/>
    <property type="match status" value="1"/>
</dbReference>
<evidence type="ECO:0008006" key="10">
    <source>
        <dbReference type="Google" id="ProtNLM"/>
    </source>
</evidence>
<dbReference type="PANTHER" id="PTHR12552:SF3">
    <property type="entry name" value="RHO GTPASE-ACTIVATING PROTEIN 42"/>
    <property type="match status" value="1"/>
</dbReference>
<dbReference type="SUPFAM" id="SSF48350">
    <property type="entry name" value="GTPase activation domain, GAP"/>
    <property type="match status" value="1"/>
</dbReference>
<dbReference type="InterPro" id="IPR008936">
    <property type="entry name" value="Rho_GTPase_activation_prot"/>
</dbReference>
<dbReference type="GO" id="GO:0005737">
    <property type="term" value="C:cytoplasm"/>
    <property type="evidence" value="ECO:0007669"/>
    <property type="project" value="InterPro"/>
</dbReference>
<dbReference type="InterPro" id="IPR001849">
    <property type="entry name" value="PH_domain"/>
</dbReference>
<dbReference type="SMART" id="SM00326">
    <property type="entry name" value="SH3"/>
    <property type="match status" value="1"/>
</dbReference>
<dbReference type="Gene3D" id="2.30.30.40">
    <property type="entry name" value="SH3 Domains"/>
    <property type="match status" value="1"/>
</dbReference>
<proteinExistence type="predicted"/>
<dbReference type="Pfam" id="PF16746">
    <property type="entry name" value="BAR_3"/>
    <property type="match status" value="1"/>
</dbReference>
<evidence type="ECO:0000259" key="7">
    <source>
        <dbReference type="PROSITE" id="PS50238"/>
    </source>
</evidence>
<dbReference type="GO" id="GO:0007165">
    <property type="term" value="P:signal transduction"/>
    <property type="evidence" value="ECO:0007669"/>
    <property type="project" value="InterPro"/>
</dbReference>
<dbReference type="Ensembl" id="ENSAOCT00000035868.1">
    <property type="protein sequence ID" value="ENSAOCP00000075554.1"/>
    <property type="gene ID" value="ENSAOCG00000007737.2"/>
</dbReference>
<keyword evidence="1 3" id="KW-0728">SH3 domain</keyword>
<dbReference type="CDD" id="cd01249">
    <property type="entry name" value="BAR-PH_GRAF_family"/>
    <property type="match status" value="1"/>
</dbReference>
<dbReference type="InterPro" id="IPR047225">
    <property type="entry name" value="PH_GRAF"/>
</dbReference>
<protein>
    <recommendedName>
        <fullName evidence="10">Rho GTPase activating protein 42b</fullName>
    </recommendedName>
</protein>
<accession>A0AAQ6AE73</accession>